<feature type="compositionally biased region" description="Polar residues" evidence="1">
    <location>
        <begin position="1"/>
        <end position="10"/>
    </location>
</feature>
<protein>
    <submittedName>
        <fullName evidence="2">Uncharacterized protein</fullName>
    </submittedName>
</protein>
<evidence type="ECO:0000313" key="2">
    <source>
        <dbReference type="EMBL" id="KAK4743695.1"/>
    </source>
</evidence>
<evidence type="ECO:0000313" key="3">
    <source>
        <dbReference type="Proteomes" id="UP001345219"/>
    </source>
</evidence>
<dbReference type="Proteomes" id="UP001345219">
    <property type="component" value="Chromosome 9"/>
</dbReference>
<reference evidence="2 3" key="1">
    <citation type="journal article" date="2023" name="Hortic Res">
        <title>Pangenome of water caltrop reveals structural variations and asymmetric subgenome divergence after allopolyploidization.</title>
        <authorList>
            <person name="Zhang X."/>
            <person name="Chen Y."/>
            <person name="Wang L."/>
            <person name="Yuan Y."/>
            <person name="Fang M."/>
            <person name="Shi L."/>
            <person name="Lu R."/>
            <person name="Comes H.P."/>
            <person name="Ma Y."/>
            <person name="Chen Y."/>
            <person name="Huang G."/>
            <person name="Zhou Y."/>
            <person name="Zheng Z."/>
            <person name="Qiu Y."/>
        </authorList>
    </citation>
    <scope>NUCLEOTIDE SEQUENCE [LARGE SCALE GENOMIC DNA]</scope>
    <source>
        <tissue evidence="2">Roots</tissue>
    </source>
</reference>
<sequence length="91" mass="10029">MAGSVVSNLSEPDPTENLITRSSQEGQDSVIGSRARSPWTRMSCGTLSPLDSEEAEKKIAVSRMIIEVEQRESCREASMSYCTFDARIKAE</sequence>
<name>A0AAN7JHT1_9MYRT</name>
<comment type="caution">
    <text evidence="2">The sequence shown here is derived from an EMBL/GenBank/DDBJ whole genome shotgun (WGS) entry which is preliminary data.</text>
</comment>
<feature type="region of interest" description="Disordered" evidence="1">
    <location>
        <begin position="1"/>
        <end position="50"/>
    </location>
</feature>
<organism evidence="2 3">
    <name type="scientific">Trapa incisa</name>
    <dbReference type="NCBI Taxonomy" id="236973"/>
    <lineage>
        <taxon>Eukaryota</taxon>
        <taxon>Viridiplantae</taxon>
        <taxon>Streptophyta</taxon>
        <taxon>Embryophyta</taxon>
        <taxon>Tracheophyta</taxon>
        <taxon>Spermatophyta</taxon>
        <taxon>Magnoliopsida</taxon>
        <taxon>eudicotyledons</taxon>
        <taxon>Gunneridae</taxon>
        <taxon>Pentapetalae</taxon>
        <taxon>rosids</taxon>
        <taxon>malvids</taxon>
        <taxon>Myrtales</taxon>
        <taxon>Lythraceae</taxon>
        <taxon>Trapa</taxon>
    </lineage>
</organism>
<dbReference type="AlphaFoldDB" id="A0AAN7JHT1"/>
<gene>
    <name evidence="2" type="ORF">SAY87_010007</name>
</gene>
<dbReference type="EMBL" id="JAXIOK010000022">
    <property type="protein sequence ID" value="KAK4743695.1"/>
    <property type="molecule type" value="Genomic_DNA"/>
</dbReference>
<keyword evidence="3" id="KW-1185">Reference proteome</keyword>
<accession>A0AAN7JHT1</accession>
<feature type="compositionally biased region" description="Polar residues" evidence="1">
    <location>
        <begin position="17"/>
        <end position="27"/>
    </location>
</feature>
<evidence type="ECO:0000256" key="1">
    <source>
        <dbReference type="SAM" id="MobiDB-lite"/>
    </source>
</evidence>
<proteinExistence type="predicted"/>